<keyword evidence="2" id="KW-1185">Reference proteome</keyword>
<dbReference type="RefSeq" id="WP_252742129.1">
    <property type="nucleotide sequence ID" value="NZ_JAMXIB010000012.1"/>
</dbReference>
<sequence length="128" mass="15668">MKTQVIFNSDLHFEHQTWKSELFFWKDELRSFENRLEELVERWTDKDVLARLEHFQNEFILQEGRIDEFLEGIEQHEARIAGTSMAGEDSMDAVMVKKHLEFREEMETQRDMFRELKKEFFSFLTERL</sequence>
<protein>
    <submittedName>
        <fullName evidence="1">Uncharacterized protein</fullName>
    </submittedName>
</protein>
<evidence type="ECO:0000313" key="1">
    <source>
        <dbReference type="EMBL" id="MCO5725758.1"/>
    </source>
</evidence>
<gene>
    <name evidence="1" type="ORF">NG653_12895</name>
</gene>
<organism evidence="1 2">
    <name type="scientific">Robiginitalea marina</name>
    <dbReference type="NCBI Taxonomy" id="2954105"/>
    <lineage>
        <taxon>Bacteria</taxon>
        <taxon>Pseudomonadati</taxon>
        <taxon>Bacteroidota</taxon>
        <taxon>Flavobacteriia</taxon>
        <taxon>Flavobacteriales</taxon>
        <taxon>Flavobacteriaceae</taxon>
        <taxon>Robiginitalea</taxon>
    </lineage>
</organism>
<dbReference type="Proteomes" id="UP001206312">
    <property type="component" value="Unassembled WGS sequence"/>
</dbReference>
<reference evidence="1 2" key="1">
    <citation type="submission" date="2022-06" db="EMBL/GenBank/DDBJ databases">
        <authorList>
            <person name="Xuan X."/>
        </authorList>
    </citation>
    <scope>NUCLEOTIDE SEQUENCE [LARGE SCALE GENOMIC DNA]</scope>
    <source>
        <strain evidence="1 2">2V75</strain>
    </source>
</reference>
<dbReference type="EMBL" id="JAMXIB010000012">
    <property type="protein sequence ID" value="MCO5725758.1"/>
    <property type="molecule type" value="Genomic_DNA"/>
</dbReference>
<accession>A0ABT1B2W0</accession>
<name>A0ABT1B2W0_9FLAO</name>
<evidence type="ECO:0000313" key="2">
    <source>
        <dbReference type="Proteomes" id="UP001206312"/>
    </source>
</evidence>
<comment type="caution">
    <text evidence="1">The sequence shown here is derived from an EMBL/GenBank/DDBJ whole genome shotgun (WGS) entry which is preliminary data.</text>
</comment>
<proteinExistence type="predicted"/>